<dbReference type="PROSITE" id="PS51897">
    <property type="entry name" value="ANNEXIN_2"/>
    <property type="match status" value="4"/>
</dbReference>
<keyword evidence="3 6" id="KW-0106">Calcium</keyword>
<dbReference type="STRING" id="131310.A0A0N4ZNZ5"/>
<comment type="similarity">
    <text evidence="1 6">Belongs to the annexin family.</text>
</comment>
<keyword evidence="5 6" id="KW-0111">Calcium/phospholipid-binding</keyword>
<dbReference type="Proteomes" id="UP000038045">
    <property type="component" value="Unplaced"/>
</dbReference>
<keyword evidence="4 6" id="KW-0041">Annexin</keyword>
<protein>
    <recommendedName>
        <fullName evidence="6">Annexin</fullName>
    </recommendedName>
</protein>
<keyword evidence="2 6" id="KW-0677">Repeat</keyword>
<dbReference type="Gene3D" id="1.10.220.10">
    <property type="entry name" value="Annexin"/>
    <property type="match status" value="4"/>
</dbReference>
<dbReference type="FunFam" id="1.10.220.10:FF:000002">
    <property type="entry name" value="Annexin"/>
    <property type="match status" value="1"/>
</dbReference>
<evidence type="ECO:0000256" key="6">
    <source>
        <dbReference type="RuleBase" id="RU003540"/>
    </source>
</evidence>
<dbReference type="PANTHER" id="PTHR10502">
    <property type="entry name" value="ANNEXIN"/>
    <property type="match status" value="1"/>
</dbReference>
<dbReference type="InterPro" id="IPR037104">
    <property type="entry name" value="Annexin_sf"/>
</dbReference>
<evidence type="ECO:0000256" key="5">
    <source>
        <dbReference type="ARBA" id="ARBA00023302"/>
    </source>
</evidence>
<reference evidence="8" key="1">
    <citation type="submission" date="2017-02" db="UniProtKB">
        <authorList>
            <consortium name="WormBaseParasite"/>
        </authorList>
    </citation>
    <scope>IDENTIFICATION</scope>
</reference>
<evidence type="ECO:0000313" key="8">
    <source>
        <dbReference type="WBParaSite" id="PTRK_0001025800.1"/>
    </source>
</evidence>
<dbReference type="PROSITE" id="PS00223">
    <property type="entry name" value="ANNEXIN_1"/>
    <property type="match status" value="1"/>
</dbReference>
<dbReference type="InterPro" id="IPR018502">
    <property type="entry name" value="Annexin_repeat"/>
</dbReference>
<dbReference type="PRINTS" id="PR00196">
    <property type="entry name" value="ANNEXIN"/>
</dbReference>
<dbReference type="GO" id="GO:0001786">
    <property type="term" value="F:phosphatidylserine binding"/>
    <property type="evidence" value="ECO:0007669"/>
    <property type="project" value="TreeGrafter"/>
</dbReference>
<dbReference type="InterPro" id="IPR001464">
    <property type="entry name" value="Annexin"/>
</dbReference>
<dbReference type="GO" id="GO:0005737">
    <property type="term" value="C:cytoplasm"/>
    <property type="evidence" value="ECO:0007669"/>
    <property type="project" value="TreeGrafter"/>
</dbReference>
<evidence type="ECO:0000256" key="1">
    <source>
        <dbReference type="ARBA" id="ARBA00007831"/>
    </source>
</evidence>
<evidence type="ECO:0000256" key="3">
    <source>
        <dbReference type="ARBA" id="ARBA00022837"/>
    </source>
</evidence>
<dbReference type="GO" id="GO:0005509">
    <property type="term" value="F:calcium ion binding"/>
    <property type="evidence" value="ECO:0007669"/>
    <property type="project" value="InterPro"/>
</dbReference>
<dbReference type="FunFam" id="1.10.220.10:FF:000003">
    <property type="entry name" value="Annexin"/>
    <property type="match status" value="1"/>
</dbReference>
<dbReference type="AlphaFoldDB" id="A0A0N4ZNZ5"/>
<dbReference type="InterPro" id="IPR018252">
    <property type="entry name" value="Annexin_repeat_CS"/>
</dbReference>
<dbReference type="SMART" id="SM00335">
    <property type="entry name" value="ANX"/>
    <property type="match status" value="4"/>
</dbReference>
<dbReference type="GO" id="GO:0005886">
    <property type="term" value="C:plasma membrane"/>
    <property type="evidence" value="ECO:0007669"/>
    <property type="project" value="TreeGrafter"/>
</dbReference>
<name>A0A0N4ZNZ5_PARTI</name>
<dbReference type="Pfam" id="PF00191">
    <property type="entry name" value="Annexin"/>
    <property type="match status" value="4"/>
</dbReference>
<dbReference type="SUPFAM" id="SSF47874">
    <property type="entry name" value="Annexin"/>
    <property type="match status" value="1"/>
</dbReference>
<evidence type="ECO:0000313" key="7">
    <source>
        <dbReference type="Proteomes" id="UP000038045"/>
    </source>
</evidence>
<comment type="domain">
    <text evidence="6">A pair of annexin repeats may form one binding site for calcium and phospholipid.</text>
</comment>
<keyword evidence="7" id="KW-1185">Reference proteome</keyword>
<dbReference type="GO" id="GO:0005544">
    <property type="term" value="F:calcium-dependent phospholipid binding"/>
    <property type="evidence" value="ECO:0007669"/>
    <property type="project" value="UniProtKB-KW"/>
</dbReference>
<dbReference type="GO" id="GO:0012506">
    <property type="term" value="C:vesicle membrane"/>
    <property type="evidence" value="ECO:0007669"/>
    <property type="project" value="TreeGrafter"/>
</dbReference>
<accession>A0A0N4ZNZ5</accession>
<dbReference type="WBParaSite" id="PTRK_0001025800.1">
    <property type="protein sequence ID" value="PTRK_0001025800.1"/>
    <property type="gene ID" value="PTRK_0001025800"/>
</dbReference>
<organism evidence="7 8">
    <name type="scientific">Parastrongyloides trichosuri</name>
    <name type="common">Possum-specific nematode worm</name>
    <dbReference type="NCBI Taxonomy" id="131310"/>
    <lineage>
        <taxon>Eukaryota</taxon>
        <taxon>Metazoa</taxon>
        <taxon>Ecdysozoa</taxon>
        <taxon>Nematoda</taxon>
        <taxon>Chromadorea</taxon>
        <taxon>Rhabditida</taxon>
        <taxon>Tylenchina</taxon>
        <taxon>Panagrolaimomorpha</taxon>
        <taxon>Strongyloidoidea</taxon>
        <taxon>Strongyloididae</taxon>
        <taxon>Parastrongyloides</taxon>
    </lineage>
</organism>
<dbReference type="PANTHER" id="PTHR10502:SF102">
    <property type="entry name" value="ANNEXIN B11"/>
    <property type="match status" value="1"/>
</dbReference>
<dbReference type="GO" id="GO:0005634">
    <property type="term" value="C:nucleus"/>
    <property type="evidence" value="ECO:0007669"/>
    <property type="project" value="TreeGrafter"/>
</dbReference>
<proteinExistence type="inferred from homology"/>
<evidence type="ECO:0000256" key="2">
    <source>
        <dbReference type="ARBA" id="ARBA00022737"/>
    </source>
</evidence>
<evidence type="ECO:0000256" key="4">
    <source>
        <dbReference type="ARBA" id="ARBA00023216"/>
    </source>
</evidence>
<sequence>MHANKRGTISDYPYFNPSNDAENIKNSLREHSKKVDCVINILCKRSNLQRQRIRDAYRRLYGSDLLEDLKRAFDEDFRNFVIAIMTPKYEFEAKELYNAIDGFGTTEETLTEILCSSTNDEINNIKRAYSTLYKKELENDVGGDTSDAYKKLLINILRIPRANCSDVNQSFAQEDARKLYKEGEGRWGTDDQLFATVFATRSYCQLLNIFEEYQKSTNSTIEQAIDNEFSSDSRSAFHAIIDVARSTPDYFVKLLDKYLTDSGKKYKKYIQRIIVSRSEIDLKDIVETYRSNTGSNLGERIKNKFSNDVGDGLSALINGN</sequence>